<evidence type="ECO:0000313" key="1">
    <source>
        <dbReference type="EMBL" id="CAH2234002.1"/>
    </source>
</evidence>
<evidence type="ECO:0000313" key="2">
    <source>
        <dbReference type="Proteomes" id="UP000838756"/>
    </source>
</evidence>
<name>A0A8S4RE50_9NEOP</name>
<proteinExistence type="predicted"/>
<protein>
    <submittedName>
        <fullName evidence="1">Jg9905 protein</fullName>
    </submittedName>
</protein>
<gene>
    <name evidence="1" type="primary">jg9905</name>
    <name evidence="1" type="ORF">PAEG_LOCUS11902</name>
</gene>
<keyword evidence="2" id="KW-1185">Reference proteome</keyword>
<accession>A0A8S4RE50</accession>
<dbReference type="EMBL" id="CAKXAJ010025020">
    <property type="protein sequence ID" value="CAH2234002.1"/>
    <property type="molecule type" value="Genomic_DNA"/>
</dbReference>
<organism evidence="1 2">
    <name type="scientific">Pararge aegeria aegeria</name>
    <dbReference type="NCBI Taxonomy" id="348720"/>
    <lineage>
        <taxon>Eukaryota</taxon>
        <taxon>Metazoa</taxon>
        <taxon>Ecdysozoa</taxon>
        <taxon>Arthropoda</taxon>
        <taxon>Hexapoda</taxon>
        <taxon>Insecta</taxon>
        <taxon>Pterygota</taxon>
        <taxon>Neoptera</taxon>
        <taxon>Endopterygota</taxon>
        <taxon>Lepidoptera</taxon>
        <taxon>Glossata</taxon>
        <taxon>Ditrysia</taxon>
        <taxon>Papilionoidea</taxon>
        <taxon>Nymphalidae</taxon>
        <taxon>Satyrinae</taxon>
        <taxon>Satyrini</taxon>
        <taxon>Parargina</taxon>
        <taxon>Pararge</taxon>
    </lineage>
</organism>
<reference evidence="1" key="1">
    <citation type="submission" date="2022-03" db="EMBL/GenBank/DDBJ databases">
        <authorList>
            <person name="Lindestad O."/>
        </authorList>
    </citation>
    <scope>NUCLEOTIDE SEQUENCE</scope>
</reference>
<comment type="caution">
    <text evidence="1">The sequence shown here is derived from an EMBL/GenBank/DDBJ whole genome shotgun (WGS) entry which is preliminary data.</text>
</comment>
<sequence length="464" mass="52371">MPFSKNDCINMPIHVPNMKSCVTFENEALLPNLATSQVFSSLDKIKDYETRIKNNYQENNLSNRPLPEESDYFYDEYVDYPYNETILENMNDEANKTDKSNNHFGNIPKVSAPIKNATNTKTGIALKVPVPTSGFTFFGVPLPSIDMGKLLNTGRKIDWSDNRNNQQNAKKYQVTEPPKFETGGFSPMLPTTSHGFMPIVNPTISHSMVGNEVSLTKSNIEKFGQSVLAVDNSPPNRTIQNSTTHKKTKSEIHELEAYHGDDNSTHIAYNRTKNVEEQNSDPINIKKYNLMESNMTITQATEKEGIITTDTSNDMSLQGWLDTSSTTETPKPLIKKHIETQSSQRQPTALSAILLPTHEDLAKNHSRAATITKVNMPHAEHYDLHSNFAPVINREGKTRFSEGIDTDSTYTKTKRIDDHEWYYKNYNKTNLDPYVAPGIQTSCSCKIISNFNAIVLLVKLYLVM</sequence>
<dbReference type="AlphaFoldDB" id="A0A8S4RE50"/>
<dbReference type="OrthoDB" id="8195690at2759"/>
<dbReference type="Proteomes" id="UP000838756">
    <property type="component" value="Unassembled WGS sequence"/>
</dbReference>